<accession>A0AAN8A8F9</accession>
<name>A0AAN8A8F9_9SACH</name>
<evidence type="ECO:0000313" key="1">
    <source>
        <dbReference type="EMBL" id="KAK5779981.1"/>
    </source>
</evidence>
<evidence type="ECO:0000313" key="2">
    <source>
        <dbReference type="Proteomes" id="UP001306508"/>
    </source>
</evidence>
<protein>
    <submittedName>
        <fullName evidence="1">Uncharacterized protein</fullName>
    </submittedName>
</protein>
<keyword evidence="2" id="KW-1185">Reference proteome</keyword>
<comment type="caution">
    <text evidence="1">The sequence shown here is derived from an EMBL/GenBank/DDBJ whole genome shotgun (WGS) entry which is preliminary data.</text>
</comment>
<gene>
    <name evidence="1" type="ORF">RI543_002521</name>
</gene>
<dbReference type="AlphaFoldDB" id="A0AAN8A8F9"/>
<reference evidence="2" key="1">
    <citation type="submission" date="2023-07" db="EMBL/GenBank/DDBJ databases">
        <title>A draft genome of Kazachstania heterogenica Y-27499.</title>
        <authorList>
            <person name="Donic C."/>
            <person name="Kralova J.S."/>
            <person name="Fidel L."/>
            <person name="Ben-Dor S."/>
            <person name="Jung S."/>
        </authorList>
    </citation>
    <scope>NUCLEOTIDE SEQUENCE [LARGE SCALE GENOMIC DNA]</scope>
    <source>
        <strain evidence="2">Y27499</strain>
    </source>
</reference>
<proteinExistence type="predicted"/>
<dbReference type="EMBL" id="JAWIZZ010000045">
    <property type="protein sequence ID" value="KAK5779981.1"/>
    <property type="molecule type" value="Genomic_DNA"/>
</dbReference>
<organism evidence="1 2">
    <name type="scientific">Arxiozyma heterogenica</name>
    <dbReference type="NCBI Taxonomy" id="278026"/>
    <lineage>
        <taxon>Eukaryota</taxon>
        <taxon>Fungi</taxon>
        <taxon>Dikarya</taxon>
        <taxon>Ascomycota</taxon>
        <taxon>Saccharomycotina</taxon>
        <taxon>Saccharomycetes</taxon>
        <taxon>Saccharomycetales</taxon>
        <taxon>Saccharomycetaceae</taxon>
        <taxon>Arxiozyma</taxon>
    </lineage>
</organism>
<sequence length="428" mass="51358">MTERLRGCIIRLSSCKYSISRTLRLNSKTPFTLSSKNDFQESTKSNTLYAFLNQLIKTQKLQFVPDPLVNSTKIVRLITSQKDIKDDYDPCLNSPETLPLTYKLKNQEDVSKISRWRKWPTLGFRVGKKLLFLYRESIKTSWILWRQHKNVDVHEVFRQLELNNLKQMFPQLSRKKFVHDVLRFREIYKLPKFILCLLLFEELTFLLIYLRPQLALYRCLGSGAFYKLSKKYSKGDYICKILWDQSISKQNPQREPYNTVYSLTNKDKLRFLQNLIINKQPRWKLKIWEYFNQTNKLSNEINTLLKYLIVDDWLTLKRIIESQNSQQDTSINISYNELVNYIMERQLYYANEDLNLMVNDPIDRQVLINRLICYWSFKFDGINIKNGTIDFTNKWGVDNINLFYYTGTVNKRDDDKFSLIKREHINYF</sequence>
<dbReference type="Proteomes" id="UP001306508">
    <property type="component" value="Unassembled WGS sequence"/>
</dbReference>